<dbReference type="SUPFAM" id="SSF88713">
    <property type="entry name" value="Glycoside hydrolase/deacetylase"/>
    <property type="match status" value="1"/>
</dbReference>
<evidence type="ECO:0000313" key="2">
    <source>
        <dbReference type="Proteomes" id="UP000186112"/>
    </source>
</evidence>
<dbReference type="AlphaFoldDB" id="A0A1U7M8U7"/>
<gene>
    <name evidence="1" type="ORF">TICRE_03660</name>
</gene>
<dbReference type="Pfam" id="PF22537">
    <property type="entry name" value="WbmS-like"/>
    <property type="match status" value="1"/>
</dbReference>
<accession>A0A1U7M8U7</accession>
<dbReference type="RefSeq" id="WP_075724534.1">
    <property type="nucleotide sequence ID" value="NZ_LTDM01000004.1"/>
</dbReference>
<comment type="caution">
    <text evidence="1">The sequence shown here is derived from an EMBL/GenBank/DDBJ whole genome shotgun (WGS) entry which is preliminary data.</text>
</comment>
<dbReference type="EMBL" id="LTDM01000004">
    <property type="protein sequence ID" value="OLS03670.1"/>
    <property type="molecule type" value="Genomic_DNA"/>
</dbReference>
<dbReference type="GO" id="GO:0005975">
    <property type="term" value="P:carbohydrate metabolic process"/>
    <property type="evidence" value="ECO:0007669"/>
    <property type="project" value="InterPro"/>
</dbReference>
<proteinExistence type="predicted"/>
<protein>
    <recommendedName>
        <fullName evidence="3">Polysaccharide deacetylase</fullName>
    </recommendedName>
</protein>
<sequence length="253" mass="30166">MSRINNHLWKSEPIICLTFDVDWASEDALKYSYNIIEKYGFKTTFFLTHESKFILELIEKGDIDGGIHPNFLINSSHGNSYDEVIDYCTTLLPQAEAYRCHRYFDVNDITETFAEKGYKYDSNVCTFLQIVEPFVHRSGLVRFPIFFEDGAYLFHRQNLNFKEVGKQLFNNPGLMILNIHPMHMALNSPDFYYMRKVKDSLTREEWNNLNYKLLEKIRYKGYGIRDFIIEIFEFIKEENIKTYTLNEIYKIIR</sequence>
<evidence type="ECO:0008006" key="3">
    <source>
        <dbReference type="Google" id="ProtNLM"/>
    </source>
</evidence>
<dbReference type="InterPro" id="IPR011330">
    <property type="entry name" value="Glyco_hydro/deAcase_b/a-brl"/>
</dbReference>
<evidence type="ECO:0000313" key="1">
    <source>
        <dbReference type="EMBL" id="OLS03670.1"/>
    </source>
</evidence>
<dbReference type="Proteomes" id="UP000186112">
    <property type="component" value="Unassembled WGS sequence"/>
</dbReference>
<reference evidence="1 2" key="1">
    <citation type="submission" date="2016-02" db="EMBL/GenBank/DDBJ databases">
        <title>Genome sequence of Tissierella creatinophila DSM 6911.</title>
        <authorList>
            <person name="Poehlein A."/>
            <person name="Daniel R."/>
        </authorList>
    </citation>
    <scope>NUCLEOTIDE SEQUENCE [LARGE SCALE GENOMIC DNA]</scope>
    <source>
        <strain evidence="1 2">DSM 6911</strain>
    </source>
</reference>
<keyword evidence="2" id="KW-1185">Reference proteome</keyword>
<dbReference type="Gene3D" id="3.20.20.370">
    <property type="entry name" value="Glycoside hydrolase/deacetylase"/>
    <property type="match status" value="1"/>
</dbReference>
<dbReference type="OrthoDB" id="9805877at2"/>
<name>A0A1U7M8U7_TISCR</name>
<dbReference type="InterPro" id="IPR054492">
    <property type="entry name" value="WbmS-like"/>
</dbReference>
<organism evidence="1 2">
    <name type="scientific">Tissierella creatinophila DSM 6911</name>
    <dbReference type="NCBI Taxonomy" id="1123403"/>
    <lineage>
        <taxon>Bacteria</taxon>
        <taxon>Bacillati</taxon>
        <taxon>Bacillota</taxon>
        <taxon>Tissierellia</taxon>
        <taxon>Tissierellales</taxon>
        <taxon>Tissierellaceae</taxon>
        <taxon>Tissierella</taxon>
    </lineage>
</organism>